<evidence type="ECO:0000313" key="1">
    <source>
        <dbReference type="EMBL" id="ELQ76765.1"/>
    </source>
</evidence>
<protein>
    <submittedName>
        <fullName evidence="1">Uncharacterized protein</fullName>
    </submittedName>
</protein>
<reference evidence="1 2" key="1">
    <citation type="journal article" date="2012" name="PLoS Pathog.">
        <title>The genome of the obligate intracellular parasite Trachipleistophora hominis: new insights into microsporidian genome dynamics and reductive evolution.</title>
        <authorList>
            <person name="Heinz E."/>
            <person name="Williams T.A."/>
            <person name="Nakjang S."/>
            <person name="Noel C.J."/>
            <person name="Swan D.C."/>
            <person name="Goldberg A.V."/>
            <person name="Harris S.R."/>
            <person name="Weinmaier T."/>
            <person name="Markert S."/>
            <person name="Becher D."/>
            <person name="Bernhardt J."/>
            <person name="Dagan T."/>
            <person name="Hacker C."/>
            <person name="Lucocq J.M."/>
            <person name="Schweder T."/>
            <person name="Rattei T."/>
            <person name="Hall N."/>
            <person name="Hirt R.P."/>
            <person name="Embley T.M."/>
        </authorList>
    </citation>
    <scope>NUCLEOTIDE SEQUENCE [LARGE SCALE GENOMIC DNA]</scope>
</reference>
<dbReference type="Proteomes" id="UP000011185">
    <property type="component" value="Unassembled WGS sequence"/>
</dbReference>
<evidence type="ECO:0000313" key="2">
    <source>
        <dbReference type="Proteomes" id="UP000011185"/>
    </source>
</evidence>
<gene>
    <name evidence="1" type="ORF">THOM_0244</name>
</gene>
<dbReference type="InParanoid" id="L7JZN1"/>
<dbReference type="EMBL" id="JH993816">
    <property type="protein sequence ID" value="ELQ76765.1"/>
    <property type="molecule type" value="Genomic_DNA"/>
</dbReference>
<proteinExistence type="predicted"/>
<sequence length="148" mass="17313">MMVSDEEQKMILINSLENQIKNISLIFNIIHDHIEKLEEKSRINQEPIKEECKDIISTFKTGTKTYSTTMKKLMDDVQDDQSFYLERTDDLFEAKDTYVEIMDETFYILGGEYPFEVEIAAKFKEGHTALNQEPDIEGIFAGGEKWQR</sequence>
<dbReference type="HOGENOM" id="CLU_1760068_0_0_1"/>
<organism evidence="1 2">
    <name type="scientific">Trachipleistophora hominis</name>
    <name type="common">Microsporidian parasite</name>
    <dbReference type="NCBI Taxonomy" id="72359"/>
    <lineage>
        <taxon>Eukaryota</taxon>
        <taxon>Fungi</taxon>
        <taxon>Fungi incertae sedis</taxon>
        <taxon>Microsporidia</taxon>
        <taxon>Pleistophoridae</taxon>
        <taxon>Trachipleistophora</taxon>
    </lineage>
</organism>
<dbReference type="VEuPathDB" id="MicrosporidiaDB:THOM_0244"/>
<name>L7JZN1_TRAHO</name>
<keyword evidence="2" id="KW-1185">Reference proteome</keyword>
<accession>L7JZN1</accession>
<dbReference type="AlphaFoldDB" id="L7JZN1"/>